<dbReference type="RefSeq" id="WP_133450755.1">
    <property type="nucleotide sequence ID" value="NZ_SCWF01000001.1"/>
</dbReference>
<dbReference type="GO" id="GO:0008253">
    <property type="term" value="F:5'-nucleotidase activity"/>
    <property type="evidence" value="ECO:0007669"/>
    <property type="project" value="InterPro"/>
</dbReference>
<dbReference type="InterPro" id="IPR052419">
    <property type="entry name" value="5_3-deoxyribonucleotidase-like"/>
</dbReference>
<dbReference type="Proteomes" id="UP000294843">
    <property type="component" value="Unassembled WGS sequence"/>
</dbReference>
<dbReference type="InterPro" id="IPR010708">
    <property type="entry name" value="5'(3')-deoxyribonucleotidase"/>
</dbReference>
<feature type="active site" description="Proton donor" evidence="5">
    <location>
        <position position="12"/>
    </location>
</feature>
<dbReference type="AlphaFoldDB" id="A0A4R6C301"/>
<dbReference type="PANTHER" id="PTHR35134">
    <property type="entry name" value="NUCLEOTIDASE YQFW-RELATED"/>
    <property type="match status" value="1"/>
</dbReference>
<comment type="caution">
    <text evidence="6">The sequence shown here is derived from an EMBL/GenBank/DDBJ whole genome shotgun (WGS) entry which is preliminary data.</text>
</comment>
<keyword evidence="7" id="KW-1185">Reference proteome</keyword>
<evidence type="ECO:0000313" key="6">
    <source>
        <dbReference type="EMBL" id="TDM15551.1"/>
    </source>
</evidence>
<comment type="function">
    <text evidence="1">Dephosphorylates the 5' and 2'(3')-phosphates of deoxyribonucleotides.</text>
</comment>
<name>A0A4R6C301_9STAP</name>
<accession>A0A4R6C301</accession>
<evidence type="ECO:0000256" key="1">
    <source>
        <dbReference type="ARBA" id="ARBA00003310"/>
    </source>
</evidence>
<evidence type="ECO:0000256" key="2">
    <source>
        <dbReference type="ARBA" id="ARBA00009589"/>
    </source>
</evidence>
<sequence length="187" mass="21664">MQKIKRLGIDIDGTVTCPTALVPYLQRSFGSHIKYEDITAYDLGVVLHKSAEEMYDWFMANQEEIYTHSPVAEGALPVLKEWSEQYELFYISARYGYLDRVTSDWFEKHGVPFHHIELTGSHDKIEAARQHQVDVFFEDKLDNAIAINRELGIPVVLFDTPYNQSELPANVHRVYTWEEAKTLLKTL</sequence>
<keyword evidence="3 4" id="KW-0378">Hydrolase</keyword>
<dbReference type="Pfam" id="PF06941">
    <property type="entry name" value="NT5C"/>
    <property type="match status" value="1"/>
</dbReference>
<evidence type="ECO:0000256" key="5">
    <source>
        <dbReference type="PIRSR" id="PIRSR610708-1"/>
    </source>
</evidence>
<dbReference type="InterPro" id="IPR023214">
    <property type="entry name" value="HAD_sf"/>
</dbReference>
<dbReference type="PIRSF" id="PIRSF021362">
    <property type="entry name" value="UCP021362_HAD"/>
    <property type="match status" value="1"/>
</dbReference>
<dbReference type="Gene3D" id="3.40.50.1000">
    <property type="entry name" value="HAD superfamily/HAD-like"/>
    <property type="match status" value="1"/>
</dbReference>
<reference evidence="6 7" key="1">
    <citation type="submission" date="2019-01" db="EMBL/GenBank/DDBJ databases">
        <title>Draft genome sequences of the type strains of six Macrococcus species.</title>
        <authorList>
            <person name="Mazhar S."/>
            <person name="Altermann E."/>
            <person name="Hill C."/>
            <person name="Mcauliffe O."/>
        </authorList>
    </citation>
    <scope>NUCLEOTIDE SEQUENCE [LARGE SCALE GENOMIC DNA]</scope>
    <source>
        <strain evidence="6 7">ATCC 51825</strain>
    </source>
</reference>
<dbReference type="InterPro" id="IPR009206">
    <property type="entry name" value="Nucleotidase_putative"/>
</dbReference>
<evidence type="ECO:0000313" key="7">
    <source>
        <dbReference type="Proteomes" id="UP000294843"/>
    </source>
</evidence>
<dbReference type="GO" id="GO:0009264">
    <property type="term" value="P:deoxyribonucleotide catabolic process"/>
    <property type="evidence" value="ECO:0007669"/>
    <property type="project" value="InterPro"/>
</dbReference>
<dbReference type="InterPro" id="IPR036412">
    <property type="entry name" value="HAD-like_sf"/>
</dbReference>
<protein>
    <recommendedName>
        <fullName evidence="4">Nucleotidase</fullName>
        <ecNumber evidence="4">3.1.3.-</ecNumber>
    </recommendedName>
</protein>
<dbReference type="EC" id="3.1.3.-" evidence="4"/>
<proteinExistence type="inferred from homology"/>
<dbReference type="PANTHER" id="PTHR35134:SF2">
    <property type="entry name" value="NUCLEOTIDASE YQFW-RELATED"/>
    <property type="match status" value="1"/>
</dbReference>
<comment type="similarity">
    <text evidence="2 4">Belongs to the 5'(3')-deoxyribonucleotidase family.</text>
</comment>
<dbReference type="EMBL" id="SCWF01000001">
    <property type="protein sequence ID" value="TDM15551.1"/>
    <property type="molecule type" value="Genomic_DNA"/>
</dbReference>
<feature type="active site" description="Nucleophile" evidence="5">
    <location>
        <position position="10"/>
    </location>
</feature>
<dbReference type="OrthoDB" id="2471595at2"/>
<evidence type="ECO:0000256" key="3">
    <source>
        <dbReference type="ARBA" id="ARBA00022801"/>
    </source>
</evidence>
<gene>
    <name evidence="6" type="ORF">ERX55_01205</name>
</gene>
<organism evidence="6 7">
    <name type="scientific">Macrococcus bovicus</name>
    <dbReference type="NCBI Taxonomy" id="69968"/>
    <lineage>
        <taxon>Bacteria</taxon>
        <taxon>Bacillati</taxon>
        <taxon>Bacillota</taxon>
        <taxon>Bacilli</taxon>
        <taxon>Bacillales</taxon>
        <taxon>Staphylococcaceae</taxon>
        <taxon>Macrococcus</taxon>
    </lineage>
</organism>
<dbReference type="SUPFAM" id="SSF56784">
    <property type="entry name" value="HAD-like"/>
    <property type="match status" value="1"/>
</dbReference>
<evidence type="ECO:0000256" key="4">
    <source>
        <dbReference type="PIRNR" id="PIRNR021362"/>
    </source>
</evidence>